<reference evidence="3 4" key="1">
    <citation type="journal article" date="2019" name="Sci. Rep.">
        <title>Orb-weaving spider Araneus ventricosus genome elucidates the spidroin gene catalogue.</title>
        <authorList>
            <person name="Kono N."/>
            <person name="Nakamura H."/>
            <person name="Ohtoshi R."/>
            <person name="Moran D.A.P."/>
            <person name="Shinohara A."/>
            <person name="Yoshida Y."/>
            <person name="Fujiwara M."/>
            <person name="Mori M."/>
            <person name="Tomita M."/>
            <person name="Arakawa K."/>
        </authorList>
    </citation>
    <scope>NUCLEOTIDE SEQUENCE [LARGE SCALE GENOMIC DNA]</scope>
</reference>
<evidence type="ECO:0000313" key="4">
    <source>
        <dbReference type="Proteomes" id="UP000499080"/>
    </source>
</evidence>
<dbReference type="PROSITE" id="PS50994">
    <property type="entry name" value="INTEGRASE"/>
    <property type="match status" value="1"/>
</dbReference>
<dbReference type="Gene3D" id="1.10.340.70">
    <property type="match status" value="1"/>
</dbReference>
<dbReference type="Gene3D" id="3.30.420.10">
    <property type="entry name" value="Ribonuclease H-like superfamily/Ribonuclease H"/>
    <property type="match status" value="1"/>
</dbReference>
<sequence length="757" mass="86209">MLEGRTFVIYTDQKPLIYAFHQNSEKCSPRQLRHLDFISQFSTDIRYTKGSDNTVADALSRIEIDEISPTVIDFKEFASAQSADEELQQPLSSNNSSLKIEKQHFPLEDIHLYCDMSQKQPRPFVPKNMRELIFKTLHFFSHPGISASIDLIAKRFVWPGMRKDIKSMVRSCVKCQRAKVTRHTKSPIGTFALPDARFAHIHIDFIGPLPPSDGNQFCMTIIDRFTRWPEVIPTPDMTAETTARALMHGWISRFGCPATITTDRGTNFQSNLFRELTRMLGCNKIRSTSYHPQANGIIERLHRHLKSALKAHNHIKWTEMLPIVLLGLRSALKEDINATCAQLVYGTTLRLPSDLVTSGSINQTINPTYVTSLIQTMRSLNPVSPALHGIPKIYINPSLKTCSHIFLRSDKVNPPLAPPYTGPHLVITRNDKNFIIDLDGKQSTVSIDRVKPAYLIADDTDHSDQTQSQPIIEEPTPAPPNPIKPSTTRCGRKSVNRPVSDSAEVECASNNVSSGVSNTSTFDQARVSEDFNQVRKNIYDIGNYCQNNSVRSLTNEEKILLVENVWKPQPVTNLTSTFSSSISNHTRSFQMKWLEEYEWLAYSEEKSGSFYLLSKQRVDANDNIKTLYAQVKEIAAKLDIKEEIPRVCRLQTARNNVPYSTEEEYYRRAVYVPYLDDFCNSLKERFESHKETVASLQHILPEFCTKTDFYSLEATFNFYEEDSISTIKRSFKVSLCYGKKSGVRKILKIFPKQPLVL</sequence>
<protein>
    <submittedName>
        <fullName evidence="3">Pro-Pol polyprotein</fullName>
    </submittedName>
</protein>
<dbReference type="Proteomes" id="UP000499080">
    <property type="component" value="Unassembled WGS sequence"/>
</dbReference>
<feature type="region of interest" description="Disordered" evidence="1">
    <location>
        <begin position="461"/>
        <end position="497"/>
    </location>
</feature>
<organism evidence="3 4">
    <name type="scientific">Araneus ventricosus</name>
    <name type="common">Orbweaver spider</name>
    <name type="synonym">Epeira ventricosa</name>
    <dbReference type="NCBI Taxonomy" id="182803"/>
    <lineage>
        <taxon>Eukaryota</taxon>
        <taxon>Metazoa</taxon>
        <taxon>Ecdysozoa</taxon>
        <taxon>Arthropoda</taxon>
        <taxon>Chelicerata</taxon>
        <taxon>Arachnida</taxon>
        <taxon>Araneae</taxon>
        <taxon>Araneomorphae</taxon>
        <taxon>Entelegynae</taxon>
        <taxon>Araneoidea</taxon>
        <taxon>Araneidae</taxon>
        <taxon>Araneus</taxon>
    </lineage>
</organism>
<dbReference type="GO" id="GO:0015074">
    <property type="term" value="P:DNA integration"/>
    <property type="evidence" value="ECO:0007669"/>
    <property type="project" value="InterPro"/>
</dbReference>
<feature type="domain" description="Integrase catalytic" evidence="2">
    <location>
        <begin position="190"/>
        <end position="360"/>
    </location>
</feature>
<dbReference type="FunFam" id="3.30.420.10:FF:000032">
    <property type="entry name" value="Retrovirus-related Pol polyprotein from transposon 297-like Protein"/>
    <property type="match status" value="1"/>
</dbReference>
<dbReference type="AlphaFoldDB" id="A0A4Y2RIP0"/>
<dbReference type="InterPro" id="IPR012337">
    <property type="entry name" value="RNaseH-like_sf"/>
</dbReference>
<proteinExistence type="predicted"/>
<dbReference type="InterPro" id="IPR001584">
    <property type="entry name" value="Integrase_cat-core"/>
</dbReference>
<comment type="caution">
    <text evidence="3">The sequence shown here is derived from an EMBL/GenBank/DDBJ whole genome shotgun (WGS) entry which is preliminary data.</text>
</comment>
<dbReference type="GO" id="GO:0003676">
    <property type="term" value="F:nucleic acid binding"/>
    <property type="evidence" value="ECO:0007669"/>
    <property type="project" value="InterPro"/>
</dbReference>
<dbReference type="Pfam" id="PF00665">
    <property type="entry name" value="rve"/>
    <property type="match status" value="1"/>
</dbReference>
<name>A0A4Y2RIP0_ARAVE</name>
<dbReference type="PANTHER" id="PTHR38681">
    <property type="entry name" value="RETROVIRUS-RELATED POL POLYPROTEIN FROM TRANSPOSON 412-LIKE PROTEIN-RELATED"/>
    <property type="match status" value="1"/>
</dbReference>
<dbReference type="PANTHER" id="PTHR38681:SF1">
    <property type="entry name" value="RETROVIRUS-RELATED POL POLYPROTEIN FROM TRANSPOSON 412-LIKE PROTEIN"/>
    <property type="match status" value="1"/>
</dbReference>
<dbReference type="FunFam" id="1.10.340.70:FF:000004">
    <property type="entry name" value="Retrovirus-related Pol polyprotein from transposon 297-like Protein"/>
    <property type="match status" value="1"/>
</dbReference>
<dbReference type="InterPro" id="IPR041588">
    <property type="entry name" value="Integrase_H2C2"/>
</dbReference>
<gene>
    <name evidence="3" type="primary">pol_2502</name>
    <name evidence="3" type="ORF">AVEN_121954_1</name>
</gene>
<keyword evidence="4" id="KW-1185">Reference proteome</keyword>
<dbReference type="SUPFAM" id="SSF53098">
    <property type="entry name" value="Ribonuclease H-like"/>
    <property type="match status" value="1"/>
</dbReference>
<dbReference type="Pfam" id="PF17921">
    <property type="entry name" value="Integrase_H2C2"/>
    <property type="match status" value="1"/>
</dbReference>
<evidence type="ECO:0000313" key="3">
    <source>
        <dbReference type="EMBL" id="GBN75682.1"/>
    </source>
</evidence>
<dbReference type="EMBL" id="BGPR01017280">
    <property type="protein sequence ID" value="GBN75682.1"/>
    <property type="molecule type" value="Genomic_DNA"/>
</dbReference>
<accession>A0A4Y2RIP0</accession>
<dbReference type="InterPro" id="IPR036397">
    <property type="entry name" value="RNaseH_sf"/>
</dbReference>
<evidence type="ECO:0000259" key="2">
    <source>
        <dbReference type="PROSITE" id="PS50994"/>
    </source>
</evidence>
<evidence type="ECO:0000256" key="1">
    <source>
        <dbReference type="SAM" id="MobiDB-lite"/>
    </source>
</evidence>